<dbReference type="InterPro" id="IPR012340">
    <property type="entry name" value="NA-bd_OB-fold"/>
</dbReference>
<evidence type="ECO:0000313" key="3">
    <source>
        <dbReference type="Proteomes" id="UP001652660"/>
    </source>
</evidence>
<feature type="domain" description="Replication factor A C-terminal" evidence="2">
    <location>
        <begin position="298"/>
        <end position="419"/>
    </location>
</feature>
<sequence length="527" mass="59378">MPRHISTVLDIDKESDKWTVLIQVVERNHIQYTRKAPPRRIQRFMLTDAQGTKVSAAAYENCIRLFRNLLVPYQRYYISGATIINAVPTYKVSEYPYSWVLHYSTLIERYLEPIPPMLPCPFTFDNFSDAHKHAESDITLISVKALVIYAFPQKETTPDSVTRDFLIVNEEKKLMLLTLWNEFQEYEGNILANTIATAPMIFAMRVKVSTFNSLSLTTIGLSCILINPPVHDELPLREWYSIHKDEVKILLEAKAYKDPEFLLPPPNQEHIKTIHDALISFGTQKTAWIGGTVQLSFGQTRFWYTACSNCLKTVEADTDWIIKCSSCRQEAEVELRCRIGITVTDPTASIQCLISGKEAERLIQLTAAQLKDAEAHGITMNQELSAIMKKYRLICFIKTYETTFQGQLQRRNAIIKAYPTAEVPNISLALLDSPPTLQASETGTTSNTKQKQVIEQQTFTPTAKLLLQEIAESTATKKSFITKSTTAATTSHKLLEDTATSASPNTTPIDETAASPTKKPKQEGKGN</sequence>
<dbReference type="OrthoDB" id="1740937at2759"/>
<keyword evidence="3" id="KW-1185">Reference proteome</keyword>
<feature type="region of interest" description="Disordered" evidence="1">
    <location>
        <begin position="491"/>
        <end position="527"/>
    </location>
</feature>
<protein>
    <submittedName>
        <fullName evidence="4">Replication protein A 70 kDa DNA-binding subunit B</fullName>
    </submittedName>
</protein>
<dbReference type="GeneID" id="113707982"/>
<reference evidence="3" key="1">
    <citation type="journal article" date="2025" name="Foods">
        <title>Unveiling the Microbial Signatures of Arabica Coffee Cherries: Insights into Ripeness Specific Diversity, Functional Traits, and Implications for Quality and Safety.</title>
        <authorList>
            <consortium name="RefSeq"/>
            <person name="Tenea G.N."/>
            <person name="Cifuentes V."/>
            <person name="Reyes P."/>
            <person name="Cevallos-Vallejos M."/>
        </authorList>
    </citation>
    <scope>NUCLEOTIDE SEQUENCE [LARGE SCALE GENOMIC DNA]</scope>
</reference>
<dbReference type="InterPro" id="IPR013955">
    <property type="entry name" value="Rep_factor-A_C"/>
</dbReference>
<evidence type="ECO:0000313" key="4">
    <source>
        <dbReference type="RefSeq" id="XP_027086206.1"/>
    </source>
</evidence>
<dbReference type="SUPFAM" id="SSF50249">
    <property type="entry name" value="Nucleic acid-binding proteins"/>
    <property type="match status" value="3"/>
</dbReference>
<dbReference type="PANTHER" id="PTHR47165">
    <property type="entry name" value="OS03G0429900 PROTEIN"/>
    <property type="match status" value="1"/>
</dbReference>
<proteinExistence type="predicted"/>
<dbReference type="RefSeq" id="XP_027086206.1">
    <property type="nucleotide sequence ID" value="XM_027230405.2"/>
</dbReference>
<name>A0A6P6U7R6_COFAR</name>
<dbReference type="Proteomes" id="UP001652660">
    <property type="component" value="Chromosome 1e"/>
</dbReference>
<accession>A0A6P6U7R6</accession>
<evidence type="ECO:0000256" key="1">
    <source>
        <dbReference type="SAM" id="MobiDB-lite"/>
    </source>
</evidence>
<dbReference type="Pfam" id="PF08646">
    <property type="entry name" value="Rep_fac-A_C"/>
    <property type="match status" value="1"/>
</dbReference>
<organism evidence="3 4">
    <name type="scientific">Coffea arabica</name>
    <name type="common">Arabian coffee</name>
    <dbReference type="NCBI Taxonomy" id="13443"/>
    <lineage>
        <taxon>Eukaryota</taxon>
        <taxon>Viridiplantae</taxon>
        <taxon>Streptophyta</taxon>
        <taxon>Embryophyta</taxon>
        <taxon>Tracheophyta</taxon>
        <taxon>Spermatophyta</taxon>
        <taxon>Magnoliopsida</taxon>
        <taxon>eudicotyledons</taxon>
        <taxon>Gunneridae</taxon>
        <taxon>Pentapetalae</taxon>
        <taxon>asterids</taxon>
        <taxon>lamiids</taxon>
        <taxon>Gentianales</taxon>
        <taxon>Rubiaceae</taxon>
        <taxon>Ixoroideae</taxon>
        <taxon>Gardenieae complex</taxon>
        <taxon>Bertiereae - Coffeeae clade</taxon>
        <taxon>Coffeeae</taxon>
        <taxon>Coffea</taxon>
    </lineage>
</organism>
<gene>
    <name evidence="4" type="primary">LOC113707982</name>
</gene>
<feature type="compositionally biased region" description="Polar residues" evidence="1">
    <location>
        <begin position="498"/>
        <end position="509"/>
    </location>
</feature>
<dbReference type="Gene3D" id="2.40.50.140">
    <property type="entry name" value="Nucleic acid-binding proteins"/>
    <property type="match status" value="3"/>
</dbReference>
<reference evidence="4" key="2">
    <citation type="submission" date="2025-08" db="UniProtKB">
        <authorList>
            <consortium name="RefSeq"/>
        </authorList>
    </citation>
    <scope>IDENTIFICATION</scope>
    <source>
        <tissue evidence="4">Leaves</tissue>
    </source>
</reference>
<dbReference type="PANTHER" id="PTHR47165:SF4">
    <property type="entry name" value="OS03G0429900 PROTEIN"/>
    <property type="match status" value="1"/>
</dbReference>
<keyword evidence="4" id="KW-0238">DNA-binding</keyword>
<dbReference type="AlphaFoldDB" id="A0A6P6U7R6"/>
<evidence type="ECO:0000259" key="2">
    <source>
        <dbReference type="Pfam" id="PF08646"/>
    </source>
</evidence>